<feature type="transmembrane region" description="Helical" evidence="6">
    <location>
        <begin position="273"/>
        <end position="297"/>
    </location>
</feature>
<keyword evidence="3 6" id="KW-0812">Transmembrane</keyword>
<evidence type="ECO:0000256" key="7">
    <source>
        <dbReference type="SAM" id="MobiDB-lite"/>
    </source>
</evidence>
<dbReference type="GO" id="GO:0031267">
    <property type="term" value="F:small GTPase binding"/>
    <property type="evidence" value="ECO:0007669"/>
    <property type="project" value="InterPro"/>
</dbReference>
<dbReference type="GO" id="GO:0000139">
    <property type="term" value="C:Golgi membrane"/>
    <property type="evidence" value="ECO:0007669"/>
    <property type="project" value="UniProtKB-SubCell"/>
</dbReference>
<dbReference type="AlphaFoldDB" id="A0A7D9NKU4"/>
<evidence type="ECO:0000256" key="5">
    <source>
        <dbReference type="ARBA" id="ARBA00023136"/>
    </source>
</evidence>
<feature type="transmembrane region" description="Helical" evidence="6">
    <location>
        <begin position="178"/>
        <end position="200"/>
    </location>
</feature>
<dbReference type="InterPro" id="IPR006977">
    <property type="entry name" value="Yip1_dom"/>
</dbReference>
<dbReference type="PANTHER" id="PTHR12822">
    <property type="entry name" value="PROTEIN YIPF"/>
    <property type="match status" value="1"/>
</dbReference>
<dbReference type="Bgee" id="ENSXETG00000009356">
    <property type="expression patterns" value="Expressed in neurula embryo and 13 other cell types or tissues"/>
</dbReference>
<evidence type="ECO:0000256" key="4">
    <source>
        <dbReference type="ARBA" id="ARBA00022989"/>
    </source>
</evidence>
<evidence type="ECO:0000256" key="2">
    <source>
        <dbReference type="ARBA" id="ARBA00010596"/>
    </source>
</evidence>
<keyword evidence="4 6" id="KW-1133">Transmembrane helix</keyword>
<evidence type="ECO:0000313" key="9">
    <source>
        <dbReference type="Ensembl" id="ENSXETP00000020623"/>
    </source>
</evidence>
<gene>
    <name evidence="9" type="primary">yipf2</name>
</gene>
<evidence type="ECO:0000256" key="1">
    <source>
        <dbReference type="ARBA" id="ARBA00004257"/>
    </source>
</evidence>
<dbReference type="Xenbase" id="XB-GENE-997076">
    <property type="gene designation" value="yipf2"/>
</dbReference>
<organism evidence="9">
    <name type="scientific">Xenopus tropicalis</name>
    <name type="common">Western clawed frog</name>
    <name type="synonym">Silurana tropicalis</name>
    <dbReference type="NCBI Taxonomy" id="8364"/>
    <lineage>
        <taxon>Eukaryota</taxon>
        <taxon>Metazoa</taxon>
        <taxon>Chordata</taxon>
        <taxon>Craniata</taxon>
        <taxon>Vertebrata</taxon>
        <taxon>Euteleostomi</taxon>
        <taxon>Amphibia</taxon>
        <taxon>Batrachia</taxon>
        <taxon>Anura</taxon>
        <taxon>Pipoidea</taxon>
        <taxon>Pipidae</taxon>
        <taxon>Xenopodinae</taxon>
        <taxon>Xenopus</taxon>
        <taxon>Silurana</taxon>
    </lineage>
</organism>
<reference evidence="9" key="2">
    <citation type="submission" date="2011-06" db="UniProtKB">
        <authorList>
            <consortium name="Ensembl"/>
        </authorList>
    </citation>
    <scope>IDENTIFICATION</scope>
</reference>
<feature type="compositionally biased region" description="Acidic residues" evidence="7">
    <location>
        <begin position="70"/>
        <end position="80"/>
    </location>
</feature>
<dbReference type="GeneTree" id="ENSGT00390000010157"/>
<evidence type="ECO:0000259" key="8">
    <source>
        <dbReference type="Pfam" id="PF04893"/>
    </source>
</evidence>
<dbReference type="InterPro" id="IPR039765">
    <property type="entry name" value="Yip5/YIPF1/YIPF2"/>
</dbReference>
<sequence>MVRPQFSAIAALDLQYCPLLCRPALTRHYVDPLSEFDEAADLLAADPGATTKSLTEESRPQHATLHVGGDSEEEEGESDQTELLASQKKTSSFWTFQYYQDFFDIDTYQVLDRIRGSILPIPGKNFVRNHLRNNPDLYGPFWICTTLVITVTIMGNLGTYMLLHDQEGYQYSPEFHKLSVAGVAIYSYAWAVPLGLWGFLQWRKGVTPEVSSYSFMETVCIYGYSLSAYVPATVLCVVPQDIFRWILILVAMSLSSLVLVLAFWPHIRRDNKVVVISLMAIMVALHVLLAVGCKLYFFRQPQVPNNSKHVAVTTAQKIISHVTAN</sequence>
<feature type="transmembrane region" description="Helical" evidence="6">
    <location>
        <begin position="137"/>
        <end position="158"/>
    </location>
</feature>
<dbReference type="Pfam" id="PF04893">
    <property type="entry name" value="Yip1"/>
    <property type="match status" value="1"/>
</dbReference>
<evidence type="ECO:0000256" key="3">
    <source>
        <dbReference type="ARBA" id="ARBA00022692"/>
    </source>
</evidence>
<feature type="transmembrane region" description="Helical" evidence="6">
    <location>
        <begin position="242"/>
        <end position="264"/>
    </location>
</feature>
<name>A0A7D9NKU4_XENTR</name>
<feature type="domain" description="Yip1" evidence="8">
    <location>
        <begin position="118"/>
        <end position="290"/>
    </location>
</feature>
<comment type="subcellular location">
    <subcellularLocation>
        <location evidence="6">Golgi apparatus membrane</location>
        <topology evidence="6">Multi-pass membrane protein</topology>
    </subcellularLocation>
    <subcellularLocation>
        <location evidence="1">Golgi apparatus</location>
        <location evidence="1">cis-Golgi network membrane</location>
        <topology evidence="1">Multi-pass membrane protein</topology>
    </subcellularLocation>
</comment>
<comment type="similarity">
    <text evidence="2 6">Belongs to the YIP1 family.</text>
</comment>
<dbReference type="DNASU" id="394927"/>
<dbReference type="Ensembl" id="ENSXETT00000020623">
    <property type="protein sequence ID" value="ENSXETP00000020623"/>
    <property type="gene ID" value="ENSXETG00000009356"/>
</dbReference>
<evidence type="ECO:0000256" key="6">
    <source>
        <dbReference type="RuleBase" id="RU361264"/>
    </source>
</evidence>
<dbReference type="InParanoid" id="A0A7D9NKU4"/>
<protein>
    <recommendedName>
        <fullName evidence="6">Protein YIPF</fullName>
    </recommendedName>
</protein>
<keyword evidence="5 6" id="KW-0472">Membrane</keyword>
<reference evidence="9" key="1">
    <citation type="journal article" date="2010" name="Science">
        <title>The genome of the Western clawed frog Xenopus tropicalis.</title>
        <authorList>
            <person name="Hellsten U."/>
            <person name="Harland R.M."/>
            <person name="Gilchrist M.J."/>
            <person name="Hendrix D."/>
            <person name="Jurka J."/>
            <person name="Kapitonov V."/>
            <person name="Ovcharenko I."/>
            <person name="Putnam N.H."/>
            <person name="Shu S."/>
            <person name="Taher L."/>
            <person name="Blitz I.L."/>
            <person name="Blumberg B."/>
            <person name="Dichmann D.S."/>
            <person name="Dubchak I."/>
            <person name="Amaya E."/>
            <person name="Detter J.C."/>
            <person name="Fletcher R."/>
            <person name="Gerhard D.S."/>
            <person name="Goodstein D."/>
            <person name="Graves T."/>
            <person name="Grigoriev I.V."/>
            <person name="Grimwood J."/>
            <person name="Kawashima T."/>
            <person name="Lindquist E."/>
            <person name="Lucas S.M."/>
            <person name="Mead P.E."/>
            <person name="Mitros T."/>
            <person name="Ogino H."/>
            <person name="Ohta Y."/>
            <person name="Poliakov A.V."/>
            <person name="Pollet N."/>
            <person name="Robert J."/>
            <person name="Salamov A."/>
            <person name="Sater A.K."/>
            <person name="Schmutz J."/>
            <person name="Terry A."/>
            <person name="Vize P.D."/>
            <person name="Warren W.C."/>
            <person name="Wells D."/>
            <person name="Wills A."/>
            <person name="Wilson R.K."/>
            <person name="Zimmerman L.B."/>
            <person name="Zorn A.M."/>
            <person name="Grainger R."/>
            <person name="Grammer T."/>
            <person name="Khokha M.K."/>
            <person name="Richardson P.M."/>
            <person name="Rokhsar D.S."/>
        </authorList>
    </citation>
    <scope>NUCLEOTIDE SEQUENCE [LARGE SCALE GENOMIC DNA]</scope>
    <source>
        <strain evidence="9">Nigerian</strain>
    </source>
</reference>
<proteinExistence type="inferred from homology"/>
<accession>A0A7D9NKU4</accession>
<dbReference type="PANTHER" id="PTHR12822:SF3">
    <property type="entry name" value="PROTEIN YIPF2"/>
    <property type="match status" value="1"/>
</dbReference>
<dbReference type="GO" id="GO:0016192">
    <property type="term" value="P:vesicle-mediated transport"/>
    <property type="evidence" value="ECO:0007669"/>
    <property type="project" value="InterPro"/>
</dbReference>
<feature type="region of interest" description="Disordered" evidence="7">
    <location>
        <begin position="50"/>
        <end position="82"/>
    </location>
</feature>
<feature type="transmembrane region" description="Helical" evidence="6">
    <location>
        <begin position="212"/>
        <end position="230"/>
    </location>
</feature>